<protein>
    <submittedName>
        <fullName evidence="10">FAD-dependent oxidoreductase</fullName>
    </submittedName>
</protein>
<dbReference type="FunFam" id="3.30.390.30:FF:000001">
    <property type="entry name" value="Dihydrolipoyl dehydrogenase"/>
    <property type="match status" value="1"/>
</dbReference>
<dbReference type="Gene3D" id="3.30.390.30">
    <property type="match status" value="1"/>
</dbReference>
<feature type="domain" description="FAD/NAD(P)-binding" evidence="9">
    <location>
        <begin position="11"/>
        <end position="331"/>
    </location>
</feature>
<name>A0A7S7SIZ0_PALFE</name>
<evidence type="ECO:0000313" key="10">
    <source>
        <dbReference type="EMBL" id="QOY86619.1"/>
    </source>
</evidence>
<feature type="binding site" evidence="6">
    <location>
        <begin position="186"/>
        <end position="193"/>
    </location>
    <ligand>
        <name>NAD(+)</name>
        <dbReference type="ChEBI" id="CHEBI:57540"/>
    </ligand>
</feature>
<feature type="binding site" evidence="6">
    <location>
        <begin position="149"/>
        <end position="151"/>
    </location>
    <ligand>
        <name>FAD</name>
        <dbReference type="ChEBI" id="CHEBI:57692"/>
    </ligand>
</feature>
<keyword evidence="4" id="KW-0560">Oxidoreductase</keyword>
<evidence type="ECO:0000256" key="5">
    <source>
        <dbReference type="PIRSR" id="PIRSR000350-2"/>
    </source>
</evidence>
<feature type="binding site" evidence="6">
    <location>
        <position position="120"/>
    </location>
    <ligand>
        <name>FAD</name>
        <dbReference type="ChEBI" id="CHEBI:57692"/>
    </ligand>
</feature>
<dbReference type="PANTHER" id="PTHR43014:SF2">
    <property type="entry name" value="MERCURIC REDUCTASE"/>
    <property type="match status" value="1"/>
</dbReference>
<dbReference type="Pfam" id="PF02852">
    <property type="entry name" value="Pyr_redox_dim"/>
    <property type="match status" value="1"/>
</dbReference>
<feature type="binding site" evidence="6">
    <location>
        <position position="277"/>
    </location>
    <ligand>
        <name>NAD(+)</name>
        <dbReference type="ChEBI" id="CHEBI:57540"/>
    </ligand>
</feature>
<keyword evidence="6" id="KW-0547">Nucleotide-binding</keyword>
<comment type="similarity">
    <text evidence="1">Belongs to the class-I pyridine nucleotide-disulfide oxidoreductase family.</text>
</comment>
<feature type="disulfide bond" description="Redox-active" evidence="7">
    <location>
        <begin position="48"/>
        <end position="53"/>
    </location>
</feature>
<dbReference type="PRINTS" id="PR00368">
    <property type="entry name" value="FADPNR"/>
</dbReference>
<dbReference type="Proteomes" id="UP000593892">
    <property type="component" value="Chromosome"/>
</dbReference>
<dbReference type="InterPro" id="IPR016156">
    <property type="entry name" value="FAD/NAD-linked_Rdtase_dimer_sf"/>
</dbReference>
<dbReference type="Pfam" id="PF07992">
    <property type="entry name" value="Pyr_redox_2"/>
    <property type="match status" value="1"/>
</dbReference>
<dbReference type="AlphaFoldDB" id="A0A7S7SIZ0"/>
<keyword evidence="6" id="KW-0520">NAD</keyword>
<feature type="binding site" evidence="6">
    <location>
        <position position="57"/>
    </location>
    <ligand>
        <name>FAD</name>
        <dbReference type="ChEBI" id="CHEBI:57692"/>
    </ligand>
</feature>
<dbReference type="RefSeq" id="WP_194448288.1">
    <property type="nucleotide sequence ID" value="NZ_CP063849.1"/>
</dbReference>
<organism evidence="10 11">
    <name type="scientific">Paludibaculum fermentans</name>
    <dbReference type="NCBI Taxonomy" id="1473598"/>
    <lineage>
        <taxon>Bacteria</taxon>
        <taxon>Pseudomonadati</taxon>
        <taxon>Acidobacteriota</taxon>
        <taxon>Terriglobia</taxon>
        <taxon>Bryobacterales</taxon>
        <taxon>Bryobacteraceae</taxon>
        <taxon>Paludibaculum</taxon>
    </lineage>
</organism>
<comment type="cofactor">
    <cofactor evidence="6">
        <name>FAD</name>
        <dbReference type="ChEBI" id="CHEBI:57692"/>
    </cofactor>
    <text evidence="6">Binds 1 FAD per subunit.</text>
</comment>
<feature type="binding site" evidence="6">
    <location>
        <position position="318"/>
    </location>
    <ligand>
        <name>FAD</name>
        <dbReference type="ChEBI" id="CHEBI:57692"/>
    </ligand>
</feature>
<dbReference type="GO" id="GO:0050660">
    <property type="term" value="F:flavin adenine dinucleotide binding"/>
    <property type="evidence" value="ECO:0007669"/>
    <property type="project" value="TreeGrafter"/>
</dbReference>
<dbReference type="EMBL" id="CP063849">
    <property type="protein sequence ID" value="QOY86619.1"/>
    <property type="molecule type" value="Genomic_DNA"/>
</dbReference>
<accession>A0A7S7SIZ0</accession>
<keyword evidence="2" id="KW-0285">Flavoprotein</keyword>
<feature type="active site" description="Proton acceptor" evidence="5">
    <location>
        <position position="450"/>
    </location>
</feature>
<dbReference type="InterPro" id="IPR023753">
    <property type="entry name" value="FAD/NAD-binding_dom"/>
</dbReference>
<dbReference type="PANTHER" id="PTHR43014">
    <property type="entry name" value="MERCURIC REDUCTASE"/>
    <property type="match status" value="1"/>
</dbReference>
<evidence type="ECO:0000256" key="4">
    <source>
        <dbReference type="ARBA" id="ARBA00023002"/>
    </source>
</evidence>
<evidence type="ECO:0000256" key="1">
    <source>
        <dbReference type="ARBA" id="ARBA00007532"/>
    </source>
</evidence>
<dbReference type="InterPro" id="IPR004099">
    <property type="entry name" value="Pyr_nucl-diS_OxRdtase_dimer"/>
</dbReference>
<evidence type="ECO:0000256" key="6">
    <source>
        <dbReference type="PIRSR" id="PIRSR000350-3"/>
    </source>
</evidence>
<dbReference type="SUPFAM" id="SSF51905">
    <property type="entry name" value="FAD/NAD(P)-binding domain"/>
    <property type="match status" value="1"/>
</dbReference>
<evidence type="ECO:0000313" key="11">
    <source>
        <dbReference type="Proteomes" id="UP000593892"/>
    </source>
</evidence>
<dbReference type="KEGG" id="pfer:IRI77_28080"/>
<evidence type="ECO:0000259" key="8">
    <source>
        <dbReference type="Pfam" id="PF02852"/>
    </source>
</evidence>
<dbReference type="GO" id="GO:0003955">
    <property type="term" value="F:NAD(P)H dehydrogenase (quinone) activity"/>
    <property type="evidence" value="ECO:0007669"/>
    <property type="project" value="TreeGrafter"/>
</dbReference>
<feature type="domain" description="Pyridine nucleotide-disulphide oxidoreductase dimerisation" evidence="8">
    <location>
        <begin position="352"/>
        <end position="458"/>
    </location>
</feature>
<keyword evidence="11" id="KW-1185">Reference proteome</keyword>
<dbReference type="InterPro" id="IPR036188">
    <property type="entry name" value="FAD/NAD-bd_sf"/>
</dbReference>
<proteinExistence type="inferred from homology"/>
<dbReference type="SUPFAM" id="SSF55424">
    <property type="entry name" value="FAD/NAD-linked reductases, dimerisation (C-terminal) domain"/>
    <property type="match status" value="1"/>
</dbReference>
<evidence type="ECO:0000256" key="7">
    <source>
        <dbReference type="PIRSR" id="PIRSR000350-4"/>
    </source>
</evidence>
<dbReference type="PIRSF" id="PIRSF000350">
    <property type="entry name" value="Mercury_reductase_MerA"/>
    <property type="match status" value="1"/>
</dbReference>
<dbReference type="Gene3D" id="3.50.50.60">
    <property type="entry name" value="FAD/NAD(P)-binding domain"/>
    <property type="match status" value="2"/>
</dbReference>
<evidence type="ECO:0000256" key="2">
    <source>
        <dbReference type="ARBA" id="ARBA00022630"/>
    </source>
</evidence>
<dbReference type="PRINTS" id="PR00411">
    <property type="entry name" value="PNDRDTASEI"/>
</dbReference>
<keyword evidence="3 6" id="KW-0274">FAD</keyword>
<dbReference type="InterPro" id="IPR001100">
    <property type="entry name" value="Pyr_nuc-diS_OxRdtase"/>
</dbReference>
<evidence type="ECO:0000256" key="3">
    <source>
        <dbReference type="ARBA" id="ARBA00022827"/>
    </source>
</evidence>
<evidence type="ECO:0000259" key="9">
    <source>
        <dbReference type="Pfam" id="PF07992"/>
    </source>
</evidence>
<reference evidence="10 11" key="1">
    <citation type="submission" date="2020-10" db="EMBL/GenBank/DDBJ databases">
        <title>Complete genome sequence of Paludibaculum fermentans P105T, a facultatively anaerobic acidobacterium capable of dissimilatory Fe(III) reduction.</title>
        <authorList>
            <person name="Dedysh S.N."/>
            <person name="Beletsky A.V."/>
            <person name="Kulichevskaya I.S."/>
            <person name="Mardanov A.V."/>
            <person name="Ravin N.V."/>
        </authorList>
    </citation>
    <scope>NUCLEOTIDE SEQUENCE [LARGE SCALE GENOMIC DNA]</scope>
    <source>
        <strain evidence="10 11">P105</strain>
    </source>
</reference>
<gene>
    <name evidence="10" type="ORF">IRI77_28080</name>
</gene>
<sequence>MTRSEPQTEAYDLLVLGSGEAGKYIAWNEAASGRRTALIERRYIGGSCPNIACLPSKNIIYSASVAHLAGQAAQFGLHPAEPGVEMETVRGRKRTMVDGLIKVHEGRFARTGVELIRGEGRFSGPRTIEVALDGGGVRVLTAEHVVISTGSRASIDPIPGLVESAPLTHVEALELGVVPAKLVVLGGGYVGLELAQAFRRLGSEVTIVDRNQRLLSRVDEDVAEAVTRSFLREGIELVTGARVTQVEGRTGEQVVLYLEGGQGTPRVSGTHLLVATGRIPNTQGIGLEAAGVALTAAGFVQVDECLRTTAEGVFAVGDCAGSPHFTHVAFDDHRVVRETLAGRRRVTTGRLVPSCLFVDPELAQIGLSETEARKTNTPYRLLKLPMASVLRAVTTGHTEGFLKALVGVDDDRILGFTALGSSAGEMMATVQLAMSAGLPYTALRDSIFAHPTYSEGLVYLFSAAPTRVV</sequence>